<sequence length="374" mass="41971">MAKHTPPNLFNLEIQRHYLPPPPPGTDHVNPKSLSSLTFVVWDDEDDHVYAGQFKPDHARFPDAAKDEWPSPDTLEAIHAAMYKVPDDALFPKLPDGECVPTVPDSHAGPDFYTKRPGHLESLMSHNGDNHLTDTLTIPDLVLHEARMLDLLSQHSQHPNIVRYHGYRVRRGFITGLVLDMVPGSALTECMFAGELHKIDKEPFMAALESAVDHLHHVVGIAHNDICPANVMIRPDGMPCLIDFNSAAKIGHPKPWACFTLPWHDEKGNQRISQKRHDLYGLAKLRWLLDHPDKFTDRSIKPVFPTQIRLEVDPTEPDDPNAETPPSRRGLPDPSCPTLNKMVCISMLSETICTSTSSTARREKKGSSGARRRR</sequence>
<feature type="region of interest" description="Disordered" evidence="1">
    <location>
        <begin position="311"/>
        <end position="335"/>
    </location>
</feature>
<proteinExistence type="predicted"/>
<evidence type="ECO:0000313" key="3">
    <source>
        <dbReference type="EMBL" id="KAK0708427.1"/>
    </source>
</evidence>
<feature type="region of interest" description="Disordered" evidence="1">
    <location>
        <begin position="355"/>
        <end position="374"/>
    </location>
</feature>
<comment type="caution">
    <text evidence="3">The sequence shown here is derived from an EMBL/GenBank/DDBJ whole genome shotgun (WGS) entry which is preliminary data.</text>
</comment>
<feature type="domain" description="Protein kinase" evidence="2">
    <location>
        <begin position="97"/>
        <end position="374"/>
    </location>
</feature>
<dbReference type="PROSITE" id="PS50011">
    <property type="entry name" value="PROTEIN_KINASE_DOM"/>
    <property type="match status" value="1"/>
</dbReference>
<dbReference type="AlphaFoldDB" id="A0AA40DPH9"/>
<dbReference type="Gene3D" id="1.10.510.10">
    <property type="entry name" value="Transferase(Phosphotransferase) domain 1"/>
    <property type="match status" value="1"/>
</dbReference>
<dbReference type="Pfam" id="PF00069">
    <property type="entry name" value="Pkinase"/>
    <property type="match status" value="1"/>
</dbReference>
<keyword evidence="3" id="KW-0808">Transferase</keyword>
<dbReference type="EMBL" id="JAUKUA010000006">
    <property type="protein sequence ID" value="KAK0708427.1"/>
    <property type="molecule type" value="Genomic_DNA"/>
</dbReference>
<gene>
    <name evidence="3" type="ORF">B0H67DRAFT_686506</name>
</gene>
<dbReference type="InterPro" id="IPR011009">
    <property type="entry name" value="Kinase-like_dom_sf"/>
</dbReference>
<dbReference type="SMART" id="SM00220">
    <property type="entry name" value="S_TKc"/>
    <property type="match status" value="1"/>
</dbReference>
<reference evidence="3" key="1">
    <citation type="submission" date="2023-06" db="EMBL/GenBank/DDBJ databases">
        <title>Genome-scale phylogeny and comparative genomics of the fungal order Sordariales.</title>
        <authorList>
            <consortium name="Lawrence Berkeley National Laboratory"/>
            <person name="Hensen N."/>
            <person name="Bonometti L."/>
            <person name="Westerberg I."/>
            <person name="Brannstrom I.O."/>
            <person name="Guillou S."/>
            <person name="Cros-Aarteil S."/>
            <person name="Calhoun S."/>
            <person name="Haridas S."/>
            <person name="Kuo A."/>
            <person name="Mondo S."/>
            <person name="Pangilinan J."/>
            <person name="Riley R."/>
            <person name="Labutti K."/>
            <person name="Andreopoulos B."/>
            <person name="Lipzen A."/>
            <person name="Chen C."/>
            <person name="Yanf M."/>
            <person name="Daum C."/>
            <person name="Ng V."/>
            <person name="Clum A."/>
            <person name="Steindorff A."/>
            <person name="Ohm R."/>
            <person name="Martin F."/>
            <person name="Silar P."/>
            <person name="Natvig D."/>
            <person name="Lalanne C."/>
            <person name="Gautier V."/>
            <person name="Ament-Velasquez S.L."/>
            <person name="Kruys A."/>
            <person name="Hutchinson M.I."/>
            <person name="Powell A.J."/>
            <person name="Barry K."/>
            <person name="Miller A.N."/>
            <person name="Grigoriev I.V."/>
            <person name="Debuchy R."/>
            <person name="Gladieux P."/>
            <person name="Thoren M.H."/>
            <person name="Johannesson H."/>
        </authorList>
    </citation>
    <scope>NUCLEOTIDE SEQUENCE</scope>
    <source>
        <strain evidence="3">SMH4607-1</strain>
    </source>
</reference>
<evidence type="ECO:0000313" key="4">
    <source>
        <dbReference type="Proteomes" id="UP001172102"/>
    </source>
</evidence>
<dbReference type="GO" id="GO:0004672">
    <property type="term" value="F:protein kinase activity"/>
    <property type="evidence" value="ECO:0007669"/>
    <property type="project" value="InterPro"/>
</dbReference>
<keyword evidence="3" id="KW-0418">Kinase</keyword>
<name>A0AA40DPH9_9PEZI</name>
<dbReference type="Proteomes" id="UP001172102">
    <property type="component" value="Unassembled WGS sequence"/>
</dbReference>
<evidence type="ECO:0000256" key="1">
    <source>
        <dbReference type="SAM" id="MobiDB-lite"/>
    </source>
</evidence>
<keyword evidence="4" id="KW-1185">Reference proteome</keyword>
<accession>A0AA40DPH9</accession>
<evidence type="ECO:0000259" key="2">
    <source>
        <dbReference type="PROSITE" id="PS50011"/>
    </source>
</evidence>
<dbReference type="GO" id="GO:0005524">
    <property type="term" value="F:ATP binding"/>
    <property type="evidence" value="ECO:0007669"/>
    <property type="project" value="InterPro"/>
</dbReference>
<organism evidence="3 4">
    <name type="scientific">Lasiosphaeris hirsuta</name>
    <dbReference type="NCBI Taxonomy" id="260670"/>
    <lineage>
        <taxon>Eukaryota</taxon>
        <taxon>Fungi</taxon>
        <taxon>Dikarya</taxon>
        <taxon>Ascomycota</taxon>
        <taxon>Pezizomycotina</taxon>
        <taxon>Sordariomycetes</taxon>
        <taxon>Sordariomycetidae</taxon>
        <taxon>Sordariales</taxon>
        <taxon>Lasiosphaeriaceae</taxon>
        <taxon>Lasiosphaeris</taxon>
    </lineage>
</organism>
<protein>
    <submittedName>
        <fullName evidence="3">Kinase-like domain-containing protein</fullName>
    </submittedName>
</protein>
<dbReference type="SUPFAM" id="SSF56112">
    <property type="entry name" value="Protein kinase-like (PK-like)"/>
    <property type="match status" value="1"/>
</dbReference>
<dbReference type="InterPro" id="IPR000719">
    <property type="entry name" value="Prot_kinase_dom"/>
</dbReference>